<dbReference type="FunFam" id="2.30.30.40:FF:000072">
    <property type="entry name" value="Unconventional Myosin IB"/>
    <property type="match status" value="1"/>
</dbReference>
<dbReference type="OrthoDB" id="5983572at2759"/>
<evidence type="ECO:0000256" key="2">
    <source>
        <dbReference type="PROSITE-ProRule" id="PRU00192"/>
    </source>
</evidence>
<organism evidence="4 5">
    <name type="scientific">Psilocybe cf. subviscida</name>
    <dbReference type="NCBI Taxonomy" id="2480587"/>
    <lineage>
        <taxon>Eukaryota</taxon>
        <taxon>Fungi</taxon>
        <taxon>Dikarya</taxon>
        <taxon>Basidiomycota</taxon>
        <taxon>Agaricomycotina</taxon>
        <taxon>Agaricomycetes</taxon>
        <taxon>Agaricomycetidae</taxon>
        <taxon>Agaricales</taxon>
        <taxon>Agaricineae</taxon>
        <taxon>Strophariaceae</taxon>
        <taxon>Psilocybe</taxon>
    </lineage>
</organism>
<dbReference type="EMBL" id="JAACJJ010000014">
    <property type="protein sequence ID" value="KAF5327538.1"/>
    <property type="molecule type" value="Genomic_DNA"/>
</dbReference>
<sequence length="227" mass="23222">MAPQDPQAAALLSHVVSQIETNVNFLASQGYISQSDVSAILTKLPNGHNNVTAPTGIAGIASRVSNMVVGAPKAPPPPAARSQARALWAYQGDDESDLSFVAGDIIEIVEETNADWWTGRAHGKQGLMPSSYVEKLREPVDQAPAANGAPTSAKPAYKPFGAAYHGVAAPPPTGQGVNNVGLQEAPDTAAKKDKFGKYKSTLAHSAAGGVGFGAGAAIGGGLVRAIF</sequence>
<dbReference type="PROSITE" id="PS50002">
    <property type="entry name" value="SH3"/>
    <property type="match status" value="1"/>
</dbReference>
<dbReference type="InterPro" id="IPR036028">
    <property type="entry name" value="SH3-like_dom_sf"/>
</dbReference>
<dbReference type="SMART" id="SM00326">
    <property type="entry name" value="SH3"/>
    <property type="match status" value="1"/>
</dbReference>
<dbReference type="InterPro" id="IPR050670">
    <property type="entry name" value="STAM"/>
</dbReference>
<dbReference type="PRINTS" id="PR00499">
    <property type="entry name" value="P67PHOX"/>
</dbReference>
<dbReference type="PANTHER" id="PTHR45929">
    <property type="entry name" value="JAK PATHWAY SIGNAL TRANSDUCTION ADAPTOR MOLECULE"/>
    <property type="match status" value="1"/>
</dbReference>
<evidence type="ECO:0000256" key="1">
    <source>
        <dbReference type="ARBA" id="ARBA00022443"/>
    </source>
</evidence>
<name>A0A8H5F8X5_9AGAR</name>
<dbReference type="Pfam" id="PF00018">
    <property type="entry name" value="SH3_1"/>
    <property type="match status" value="1"/>
</dbReference>
<accession>A0A8H5F8X5</accession>
<evidence type="ECO:0000259" key="3">
    <source>
        <dbReference type="PROSITE" id="PS50002"/>
    </source>
</evidence>
<feature type="domain" description="SH3" evidence="3">
    <location>
        <begin position="79"/>
        <end position="138"/>
    </location>
</feature>
<proteinExistence type="predicted"/>
<dbReference type="Proteomes" id="UP000567179">
    <property type="component" value="Unassembled WGS sequence"/>
</dbReference>
<evidence type="ECO:0000313" key="4">
    <source>
        <dbReference type="EMBL" id="KAF5327538.1"/>
    </source>
</evidence>
<evidence type="ECO:0000313" key="5">
    <source>
        <dbReference type="Proteomes" id="UP000567179"/>
    </source>
</evidence>
<keyword evidence="1 2" id="KW-0728">SH3 domain</keyword>
<gene>
    <name evidence="4" type="ORF">D9619_004361</name>
</gene>
<dbReference type="AlphaFoldDB" id="A0A8H5F8X5"/>
<protein>
    <recommendedName>
        <fullName evidence="3">SH3 domain-containing protein</fullName>
    </recommendedName>
</protein>
<keyword evidence="5" id="KW-1185">Reference proteome</keyword>
<dbReference type="PRINTS" id="PR00452">
    <property type="entry name" value="SH3DOMAIN"/>
</dbReference>
<dbReference type="SUPFAM" id="SSF50044">
    <property type="entry name" value="SH3-domain"/>
    <property type="match status" value="1"/>
</dbReference>
<comment type="caution">
    <text evidence="4">The sequence shown here is derived from an EMBL/GenBank/DDBJ whole genome shotgun (WGS) entry which is preliminary data.</text>
</comment>
<dbReference type="Gene3D" id="2.30.30.40">
    <property type="entry name" value="SH3 Domains"/>
    <property type="match status" value="1"/>
</dbReference>
<reference evidence="4 5" key="1">
    <citation type="journal article" date="2020" name="ISME J.">
        <title>Uncovering the hidden diversity of litter-decomposition mechanisms in mushroom-forming fungi.</title>
        <authorList>
            <person name="Floudas D."/>
            <person name="Bentzer J."/>
            <person name="Ahren D."/>
            <person name="Johansson T."/>
            <person name="Persson P."/>
            <person name="Tunlid A."/>
        </authorList>
    </citation>
    <scope>NUCLEOTIDE SEQUENCE [LARGE SCALE GENOMIC DNA]</scope>
    <source>
        <strain evidence="4 5">CBS 101986</strain>
    </source>
</reference>
<dbReference type="InterPro" id="IPR001452">
    <property type="entry name" value="SH3_domain"/>
</dbReference>
<dbReference type="PANTHER" id="PTHR45929:SF7">
    <property type="entry name" value="LAS SEVENTEEN-BINDING PROTEIN 1"/>
    <property type="match status" value="1"/>
</dbReference>